<dbReference type="AlphaFoldDB" id="X1RW06"/>
<comment type="caution">
    <text evidence="1">The sequence shown here is derived from an EMBL/GenBank/DDBJ whole genome shotgun (WGS) entry which is preliminary data.</text>
</comment>
<gene>
    <name evidence="1" type="ORF">S12H4_12493</name>
</gene>
<proteinExistence type="predicted"/>
<reference evidence="1" key="1">
    <citation type="journal article" date="2014" name="Front. Microbiol.">
        <title>High frequency of phylogenetically diverse reductive dehalogenase-homologous genes in deep subseafloor sedimentary metagenomes.</title>
        <authorList>
            <person name="Kawai M."/>
            <person name="Futagami T."/>
            <person name="Toyoda A."/>
            <person name="Takaki Y."/>
            <person name="Nishi S."/>
            <person name="Hori S."/>
            <person name="Arai W."/>
            <person name="Tsubouchi T."/>
            <person name="Morono Y."/>
            <person name="Uchiyama I."/>
            <person name="Ito T."/>
            <person name="Fujiyama A."/>
            <person name="Inagaki F."/>
            <person name="Takami H."/>
        </authorList>
    </citation>
    <scope>NUCLEOTIDE SEQUENCE</scope>
    <source>
        <strain evidence="1">Expedition CK06-06</strain>
    </source>
</reference>
<protein>
    <submittedName>
        <fullName evidence="1">Uncharacterized protein</fullName>
    </submittedName>
</protein>
<organism evidence="1">
    <name type="scientific">marine sediment metagenome</name>
    <dbReference type="NCBI Taxonomy" id="412755"/>
    <lineage>
        <taxon>unclassified sequences</taxon>
        <taxon>metagenomes</taxon>
        <taxon>ecological metagenomes</taxon>
    </lineage>
</organism>
<sequence length="132" mass="15442">MLGKLAVAEQILSSTYMDSYFNWATWKEKPEEISSIYMFIEAKEKAEPSVIRVLHTRAHREPWEFDVLKVAKEMNLVKEDEVVNMTKSKLTKIWNALFKGTRRIVFVESLNPKLLLEELLLQIEKGNEGKQK</sequence>
<dbReference type="EMBL" id="BARW01005981">
    <property type="protein sequence ID" value="GAI84942.1"/>
    <property type="molecule type" value="Genomic_DNA"/>
</dbReference>
<name>X1RW06_9ZZZZ</name>
<accession>X1RW06</accession>
<evidence type="ECO:0000313" key="1">
    <source>
        <dbReference type="EMBL" id="GAI84942.1"/>
    </source>
</evidence>